<keyword evidence="7" id="KW-1185">Reference proteome</keyword>
<proteinExistence type="inferred from homology"/>
<dbReference type="NCBIfam" id="NF005812">
    <property type="entry name" value="PRK07678.1"/>
    <property type="match status" value="1"/>
</dbReference>
<dbReference type="RefSeq" id="WP_113804480.1">
    <property type="nucleotide sequence ID" value="NZ_QOCW01000002.1"/>
</dbReference>
<reference evidence="6 7" key="1">
    <citation type="submission" date="2018-07" db="EMBL/GenBank/DDBJ databases">
        <title>Lottiidibacillus patelloidae gen. nov., sp. nov., isolated from the intestinal tract of a marine limpet and the reclassification of B. taeanensis BH030017T, B. algicola KMM 3737T and B. hwajinpoensis SW-72T as genus Lottiidibacillus.</title>
        <authorList>
            <person name="Liu R."/>
            <person name="Huang Z."/>
        </authorList>
    </citation>
    <scope>NUCLEOTIDE SEQUENCE [LARGE SCALE GENOMIC DNA]</scope>
    <source>
        <strain evidence="6 7">BH030017</strain>
    </source>
</reference>
<dbReference type="Proteomes" id="UP000253314">
    <property type="component" value="Unassembled WGS sequence"/>
</dbReference>
<dbReference type="InterPro" id="IPR015422">
    <property type="entry name" value="PyrdxlP-dep_Trfase_small"/>
</dbReference>
<evidence type="ECO:0000256" key="5">
    <source>
        <dbReference type="RuleBase" id="RU003560"/>
    </source>
</evidence>
<evidence type="ECO:0000256" key="3">
    <source>
        <dbReference type="ARBA" id="ARBA00022679"/>
    </source>
</evidence>
<sequence>MLNKEDLLKKDQKHMWHHMSRHNPTPLVITEADGAWIVDIDGNRYFDGMSGLWCVNIGYGRKELAEAAYEQLVKMPYYPLTQSHMPAIELSHKLSEWLEGEYRIFFSNSGSEANETAFKIARQYHHQRGETSRTKFISRHRAYHGNTMAALSATGQAIRKYKYEPLAQGFQHVQPPYCYRCSFGKKYGSCEIECAKAIEDAILWEGKETVAGVIMEPAITGGGMIVPPKEYLQKVREICNKYGVLLIIDEVICGMGRSGKRFGHQNFSVKPDIVTMAKGITSGYLPLSATAVRAELYESFKEEGEAQHFRHVNTFGGNPAACALALKNLQLIESEELIDKAERTGAKLEQKLLPLLKHKNVGHIRRFGLLIGIEIVEDKETKTPLSEEKMKELVNECKKRSLIIGKNSDTVPTFNNILMLAPPLITSEKEIDFITSVIKEVVLST</sequence>
<gene>
    <name evidence="6" type="ORF">DS031_03125</name>
</gene>
<name>A0A366XX81_9BACI</name>
<dbReference type="GO" id="GO:0008483">
    <property type="term" value="F:transaminase activity"/>
    <property type="evidence" value="ECO:0007669"/>
    <property type="project" value="UniProtKB-KW"/>
</dbReference>
<dbReference type="Gene3D" id="3.40.640.10">
    <property type="entry name" value="Type I PLP-dependent aspartate aminotransferase-like (Major domain)"/>
    <property type="match status" value="1"/>
</dbReference>
<dbReference type="InterPro" id="IPR049704">
    <property type="entry name" value="Aminotrans_3_PPA_site"/>
</dbReference>
<comment type="caution">
    <text evidence="6">The sequence shown here is derived from an EMBL/GenBank/DDBJ whole genome shotgun (WGS) entry which is preliminary data.</text>
</comment>
<dbReference type="SUPFAM" id="SSF53383">
    <property type="entry name" value="PLP-dependent transferases"/>
    <property type="match status" value="1"/>
</dbReference>
<dbReference type="Pfam" id="PF00202">
    <property type="entry name" value="Aminotran_3"/>
    <property type="match status" value="1"/>
</dbReference>
<dbReference type="PANTHER" id="PTHR43094">
    <property type="entry name" value="AMINOTRANSFERASE"/>
    <property type="match status" value="1"/>
</dbReference>
<organism evidence="6 7">
    <name type="scientific">Bacillus taeanensis</name>
    <dbReference type="NCBI Taxonomy" id="273032"/>
    <lineage>
        <taxon>Bacteria</taxon>
        <taxon>Bacillati</taxon>
        <taxon>Bacillota</taxon>
        <taxon>Bacilli</taxon>
        <taxon>Bacillales</taxon>
        <taxon>Bacillaceae</taxon>
        <taxon>Bacillus</taxon>
    </lineage>
</organism>
<dbReference type="AlphaFoldDB" id="A0A366XX81"/>
<dbReference type="InterPro" id="IPR015421">
    <property type="entry name" value="PyrdxlP-dep_Trfase_major"/>
</dbReference>
<dbReference type="Gene3D" id="3.90.1150.10">
    <property type="entry name" value="Aspartate Aminotransferase, domain 1"/>
    <property type="match status" value="1"/>
</dbReference>
<comment type="similarity">
    <text evidence="1 5">Belongs to the class-III pyridoxal-phosphate-dependent aminotransferase family.</text>
</comment>
<accession>A0A366XX81</accession>
<protein>
    <submittedName>
        <fullName evidence="6">Aspartate aminotransferase family protein</fullName>
    </submittedName>
</protein>
<evidence type="ECO:0000256" key="4">
    <source>
        <dbReference type="ARBA" id="ARBA00022898"/>
    </source>
</evidence>
<dbReference type="InterPro" id="IPR005814">
    <property type="entry name" value="Aminotrans_3"/>
</dbReference>
<evidence type="ECO:0000313" key="7">
    <source>
        <dbReference type="Proteomes" id="UP000253314"/>
    </source>
</evidence>
<dbReference type="PANTHER" id="PTHR43094:SF1">
    <property type="entry name" value="AMINOTRANSFERASE CLASS-III"/>
    <property type="match status" value="1"/>
</dbReference>
<keyword evidence="3 6" id="KW-0808">Transferase</keyword>
<dbReference type="FunFam" id="3.40.640.10:FF:000014">
    <property type="entry name" value="Adenosylmethionine-8-amino-7-oxononanoate aminotransferase, probable"/>
    <property type="match status" value="1"/>
</dbReference>
<dbReference type="GO" id="GO:0030170">
    <property type="term" value="F:pyridoxal phosphate binding"/>
    <property type="evidence" value="ECO:0007669"/>
    <property type="project" value="InterPro"/>
</dbReference>
<dbReference type="PROSITE" id="PS00600">
    <property type="entry name" value="AA_TRANSFER_CLASS_3"/>
    <property type="match status" value="1"/>
</dbReference>
<dbReference type="EMBL" id="QOCW01000002">
    <property type="protein sequence ID" value="RBW71000.1"/>
    <property type="molecule type" value="Genomic_DNA"/>
</dbReference>
<keyword evidence="4 5" id="KW-0663">Pyridoxal phosphate</keyword>
<dbReference type="InterPro" id="IPR015424">
    <property type="entry name" value="PyrdxlP-dep_Trfase"/>
</dbReference>
<evidence type="ECO:0000256" key="1">
    <source>
        <dbReference type="ARBA" id="ARBA00008954"/>
    </source>
</evidence>
<dbReference type="PIRSF" id="PIRSF000521">
    <property type="entry name" value="Transaminase_4ab_Lys_Orn"/>
    <property type="match status" value="1"/>
</dbReference>
<evidence type="ECO:0000313" key="6">
    <source>
        <dbReference type="EMBL" id="RBW71000.1"/>
    </source>
</evidence>
<dbReference type="OrthoDB" id="9807885at2"/>
<dbReference type="CDD" id="cd00610">
    <property type="entry name" value="OAT_like"/>
    <property type="match status" value="1"/>
</dbReference>
<keyword evidence="2 6" id="KW-0032">Aminotransferase</keyword>
<evidence type="ECO:0000256" key="2">
    <source>
        <dbReference type="ARBA" id="ARBA00022576"/>
    </source>
</evidence>